<dbReference type="EMBL" id="JACHIR010000001">
    <property type="protein sequence ID" value="MBB5896198.1"/>
    <property type="molecule type" value="Genomic_DNA"/>
</dbReference>
<reference evidence="4 5" key="1">
    <citation type="submission" date="2020-08" db="EMBL/GenBank/DDBJ databases">
        <title>Sequencing the genomes of 1000 actinobacteria strains.</title>
        <authorList>
            <person name="Klenk H.-P."/>
        </authorList>
    </citation>
    <scope>NUCLEOTIDE SEQUENCE [LARGE SCALE GENOMIC DNA]</scope>
    <source>
        <strain evidence="4 5">DSM 43851</strain>
    </source>
</reference>
<keyword evidence="4" id="KW-0238">DNA-binding</keyword>
<comment type="caution">
    <text evidence="4">The sequence shown here is derived from an EMBL/GenBank/DDBJ whole genome shotgun (WGS) entry which is preliminary data.</text>
</comment>
<dbReference type="GO" id="GO:0006355">
    <property type="term" value="P:regulation of DNA-templated transcription"/>
    <property type="evidence" value="ECO:0007669"/>
    <property type="project" value="InterPro"/>
</dbReference>
<dbReference type="GO" id="GO:0005524">
    <property type="term" value="F:ATP binding"/>
    <property type="evidence" value="ECO:0007669"/>
    <property type="project" value="UniProtKB-KW"/>
</dbReference>
<accession>A0A7W9NLE0</accession>
<dbReference type="PROSITE" id="PS00622">
    <property type="entry name" value="HTH_LUXR_1"/>
    <property type="match status" value="1"/>
</dbReference>
<gene>
    <name evidence="4" type="ORF">BJ998_007394</name>
</gene>
<feature type="domain" description="HTH luxR-type" evidence="3">
    <location>
        <begin position="800"/>
        <end position="868"/>
    </location>
</feature>
<keyword evidence="1" id="KW-0547">Nucleotide-binding</keyword>
<dbReference type="Gene3D" id="1.10.10.10">
    <property type="entry name" value="Winged helix-like DNA-binding domain superfamily/Winged helix DNA-binding domain"/>
    <property type="match status" value="1"/>
</dbReference>
<name>A0A7W9NLE0_9PSEU</name>
<dbReference type="SUPFAM" id="SSF46894">
    <property type="entry name" value="C-terminal effector domain of the bipartite response regulators"/>
    <property type="match status" value="1"/>
</dbReference>
<proteinExistence type="predicted"/>
<evidence type="ECO:0000313" key="5">
    <source>
        <dbReference type="Proteomes" id="UP000585638"/>
    </source>
</evidence>
<dbReference type="AlphaFoldDB" id="A0A7W9NLE0"/>
<dbReference type="SUPFAM" id="SSF48452">
    <property type="entry name" value="TPR-like"/>
    <property type="match status" value="1"/>
</dbReference>
<evidence type="ECO:0000313" key="4">
    <source>
        <dbReference type="EMBL" id="MBB5896198.1"/>
    </source>
</evidence>
<dbReference type="Gene3D" id="1.25.40.10">
    <property type="entry name" value="Tetratricopeptide repeat domain"/>
    <property type="match status" value="1"/>
</dbReference>
<dbReference type="InterPro" id="IPR011990">
    <property type="entry name" value="TPR-like_helical_dom_sf"/>
</dbReference>
<keyword evidence="2" id="KW-0067">ATP-binding</keyword>
<dbReference type="PRINTS" id="PR00038">
    <property type="entry name" value="HTHLUXR"/>
</dbReference>
<dbReference type="PANTHER" id="PTHR16305">
    <property type="entry name" value="TESTICULAR SOLUBLE ADENYLYL CYCLASE"/>
    <property type="match status" value="1"/>
</dbReference>
<dbReference type="SMART" id="SM00421">
    <property type="entry name" value="HTH_LUXR"/>
    <property type="match status" value="1"/>
</dbReference>
<dbReference type="CDD" id="cd06170">
    <property type="entry name" value="LuxR_C_like"/>
    <property type="match status" value="1"/>
</dbReference>
<dbReference type="InterPro" id="IPR036388">
    <property type="entry name" value="WH-like_DNA-bd_sf"/>
</dbReference>
<evidence type="ECO:0000259" key="3">
    <source>
        <dbReference type="PROSITE" id="PS50043"/>
    </source>
</evidence>
<sequence>MERITQLGEDAWGLLRTVFPLGRGPGPKQPAVELLDIERYRLHRAVRALWETVAAPEGLVLVLDDLHWADAGSIELLDHLIRHPPRARVVVATAFRPRQAPARLSAILSQAELIEVGPLAAAEIEQFLGPGAAAGRRRELYDVGCGNPLYLQALARDGRWTHDADRVCPAGDASDLLRASLSDDFAALGSAELGVAQAAAIAGEEFDADLVAAVADCDRNEVLAVIDRLVDRDLLRPAGVPGHFRYRHPLVRTMAYQTAGAGWRVAAHARAAAALRQRGAPATARAHHVERSAAYGDPAAIDVLLDAAVTTMHTTPATAAHWLEVTLRLLPDDATAQPMRLSLLGMRARALGVTGRLADSRELLHEALRLLPAESAEERARVAGFCAVIDRLLGHHAEARALLLHELDGLADPDSVAAALLKLELAAGRLTRGDFTTHHPWAYEALAIARHHSDRALLATAMGMCVLNGLLDGTVDSQTFASLDETSAVVDALPDGDLSRHLEATVWLGWSEMFLERPAEALRHLDRGLRLARTTGQNHLMTYLRMGQGTTYGLLGRLQEAADCFADALEVSRLTGSDELRAMALANLCWITTWQGDHARALRLGEQAVAAAGEDKDWYAAVAHGLLAQARLHADDPGTCIEILVRAGGGPGLPNLDPLSRAGWYELLAAADARLHHAERAGDWAHRAETLAATLGLHMRTGFARLARAHALRSADPAHAARHAVAAAESFAEAGDRVDAGRAHLLAGVLLDRCGHSGPAGRELASAHALFTACGARGFQARAVRAQRRVNARGPRHSSRSGRIGSLTRRELEIARLVGTGMTNRQIAAQLCVSSKTVEVHVSRILAKLAVPARAAVANALAGAENGGDGGSTGR</sequence>
<dbReference type="PROSITE" id="PS50043">
    <property type="entry name" value="HTH_LUXR_2"/>
    <property type="match status" value="1"/>
</dbReference>
<evidence type="ECO:0000256" key="1">
    <source>
        <dbReference type="ARBA" id="ARBA00022741"/>
    </source>
</evidence>
<dbReference type="Pfam" id="PF00196">
    <property type="entry name" value="GerE"/>
    <property type="match status" value="1"/>
</dbReference>
<dbReference type="PANTHER" id="PTHR16305:SF28">
    <property type="entry name" value="GUANYLATE CYCLASE DOMAIN-CONTAINING PROTEIN"/>
    <property type="match status" value="1"/>
</dbReference>
<dbReference type="InterPro" id="IPR041664">
    <property type="entry name" value="AAA_16"/>
</dbReference>
<dbReference type="Proteomes" id="UP000585638">
    <property type="component" value="Unassembled WGS sequence"/>
</dbReference>
<dbReference type="InterPro" id="IPR000792">
    <property type="entry name" value="Tscrpt_reg_LuxR_C"/>
</dbReference>
<evidence type="ECO:0000256" key="2">
    <source>
        <dbReference type="ARBA" id="ARBA00022840"/>
    </source>
</evidence>
<protein>
    <submittedName>
        <fullName evidence="4">DNA-binding NarL/FixJ family response regulator</fullName>
    </submittedName>
</protein>
<dbReference type="GO" id="GO:0003677">
    <property type="term" value="F:DNA binding"/>
    <property type="evidence" value="ECO:0007669"/>
    <property type="project" value="UniProtKB-KW"/>
</dbReference>
<dbReference type="InterPro" id="IPR016032">
    <property type="entry name" value="Sig_transdc_resp-reg_C-effctor"/>
</dbReference>
<organism evidence="4 5">
    <name type="scientific">Kutzneria kofuensis</name>
    <dbReference type="NCBI Taxonomy" id="103725"/>
    <lineage>
        <taxon>Bacteria</taxon>
        <taxon>Bacillati</taxon>
        <taxon>Actinomycetota</taxon>
        <taxon>Actinomycetes</taxon>
        <taxon>Pseudonocardiales</taxon>
        <taxon>Pseudonocardiaceae</taxon>
        <taxon>Kutzneria</taxon>
    </lineage>
</organism>
<dbReference type="Pfam" id="PF13191">
    <property type="entry name" value="AAA_16"/>
    <property type="match status" value="1"/>
</dbReference>
<keyword evidence="5" id="KW-1185">Reference proteome</keyword>
<dbReference type="GO" id="GO:0005737">
    <property type="term" value="C:cytoplasm"/>
    <property type="evidence" value="ECO:0007669"/>
    <property type="project" value="TreeGrafter"/>
</dbReference>
<dbReference type="GO" id="GO:0004016">
    <property type="term" value="F:adenylate cyclase activity"/>
    <property type="evidence" value="ECO:0007669"/>
    <property type="project" value="TreeGrafter"/>
</dbReference>